<evidence type="ECO:0000313" key="1">
    <source>
        <dbReference type="EMBL" id="SVB30848.1"/>
    </source>
</evidence>
<accession>A0A382CXH4</accession>
<reference evidence="1" key="1">
    <citation type="submission" date="2018-05" db="EMBL/GenBank/DDBJ databases">
        <authorList>
            <person name="Lanie J.A."/>
            <person name="Ng W.-L."/>
            <person name="Kazmierczak K.M."/>
            <person name="Andrzejewski T.M."/>
            <person name="Davidsen T.M."/>
            <person name="Wayne K.J."/>
            <person name="Tettelin H."/>
            <person name="Glass J.I."/>
            <person name="Rusch D."/>
            <person name="Podicherti R."/>
            <person name="Tsui H.-C.T."/>
            <person name="Winkler M.E."/>
        </authorList>
    </citation>
    <scope>NUCLEOTIDE SEQUENCE</scope>
</reference>
<proteinExistence type="predicted"/>
<gene>
    <name evidence="1" type="ORF">METZ01_LOCUS183702</name>
</gene>
<sequence>MTTRTRLVIAVGLLSQAMVVSASGQAPVWEQSYRAGQSDDNGQFMGGSTIVHLVGHKGKLFAGNSYWQDSRNVWYGGKDRSTGWAQVLRLDKSGGRWTVDLEMGPQHLRCEILKSVTFRTDGSGRLLKEPVNLLVACTFNPKPNSVAISMFTRDDATGKWTRSTVFSGPRPKVLDDRATRAIRVHHDKVTGVDRIFLPIGKLGIFSGVYDAAAPGKIRWDSKSESGPVETRPMAIIESGGKLLFSAGRKIYRRNDGQSPSYTVIQDVSDLYAKVPKQASGGIRGLTSIATPGGGGDSLLFAMAEGKRSRGAIYRLDPKQDGSYARVREVYLDKLMSKYLNGNPVNMILAAYNDMFPVVDPKTRERVHLIGFESWIGGNRFPLWSANKKGGFYAGGMYAIRDKKGNYRLKEINGRITRAKPTLVSTKVFARSPFKGPGRDMLYFAGHDPNFRPSHDTAWIFSTSLENALRQDPVE</sequence>
<organism evidence="1">
    <name type="scientific">marine metagenome</name>
    <dbReference type="NCBI Taxonomy" id="408172"/>
    <lineage>
        <taxon>unclassified sequences</taxon>
        <taxon>metagenomes</taxon>
        <taxon>ecological metagenomes</taxon>
    </lineage>
</organism>
<dbReference type="AlphaFoldDB" id="A0A382CXH4"/>
<dbReference type="EMBL" id="UINC01036610">
    <property type="protein sequence ID" value="SVB30848.1"/>
    <property type="molecule type" value="Genomic_DNA"/>
</dbReference>
<name>A0A382CXH4_9ZZZZ</name>
<protein>
    <submittedName>
        <fullName evidence="1">Uncharacterized protein</fullName>
    </submittedName>
</protein>